<dbReference type="EMBL" id="VXIT01000013">
    <property type="protein sequence ID" value="KAA6408422.1"/>
    <property type="molecule type" value="Genomic_DNA"/>
</dbReference>
<protein>
    <recommendedName>
        <fullName evidence="3">F-box domain-containing protein</fullName>
    </recommendedName>
</protein>
<sequence length="380" mass="43196">MPHERAIVAHCGKIGEYLFDGSPSFIAMQLAIPVYEWIEACNDRAFLEQSSARAPPSPFMSLPLEIHRMIFSYLGDYADVFCLSLVDLYFWRIGRAVLMYEILSVLCPLANRALICVGDETSTEPPDYPAGLLTPDEVEELQAGLDSDDDDGEDDESCTYNRPENLYHLAAARYNYIARVSGLDDLWPDKRFHFKRSGRDEMTRLSDIAKGICREMPRLSDIAKGNLRAFPELERSQVLALASPKLEQYFPENKKWVLRNLTTKEFVTADAIAIKPYLVKGPLIYGLGFGEVVLSRICWSSVPDMSVSDKLLLHRGVWAGHRLDIVTTEKLQMERGEGGGDPWKDVSEEVVKEMETIWRSELGDEWARMLCEKRHLAYDD</sequence>
<dbReference type="AlphaFoldDB" id="A0A5M8PII2"/>
<evidence type="ECO:0000313" key="2">
    <source>
        <dbReference type="Proteomes" id="UP000324767"/>
    </source>
</evidence>
<accession>A0A5M8PII2</accession>
<dbReference type="OrthoDB" id="2588098at2759"/>
<organism evidence="1 2">
    <name type="scientific">Lasallia pustulata</name>
    <dbReference type="NCBI Taxonomy" id="136370"/>
    <lineage>
        <taxon>Eukaryota</taxon>
        <taxon>Fungi</taxon>
        <taxon>Dikarya</taxon>
        <taxon>Ascomycota</taxon>
        <taxon>Pezizomycotina</taxon>
        <taxon>Lecanoromycetes</taxon>
        <taxon>OSLEUM clade</taxon>
        <taxon>Umbilicariomycetidae</taxon>
        <taxon>Umbilicariales</taxon>
        <taxon>Umbilicariaceae</taxon>
        <taxon>Lasallia</taxon>
    </lineage>
</organism>
<proteinExistence type="predicted"/>
<evidence type="ECO:0000313" key="1">
    <source>
        <dbReference type="EMBL" id="KAA6408422.1"/>
    </source>
</evidence>
<reference evidence="1 2" key="1">
    <citation type="submission" date="2019-09" db="EMBL/GenBank/DDBJ databases">
        <title>The hologenome of the rock-dwelling lichen Lasallia pustulata.</title>
        <authorList>
            <person name="Greshake Tzovaras B."/>
            <person name="Segers F."/>
            <person name="Bicker A."/>
            <person name="Dal Grande F."/>
            <person name="Otte J."/>
            <person name="Hankeln T."/>
            <person name="Schmitt I."/>
            <person name="Ebersberger I."/>
        </authorList>
    </citation>
    <scope>NUCLEOTIDE SEQUENCE [LARGE SCALE GENOMIC DNA]</scope>
    <source>
        <strain evidence="1">A1-1</strain>
    </source>
</reference>
<dbReference type="SUPFAM" id="SSF81383">
    <property type="entry name" value="F-box domain"/>
    <property type="match status" value="1"/>
</dbReference>
<comment type="caution">
    <text evidence="1">The sequence shown here is derived from an EMBL/GenBank/DDBJ whole genome shotgun (WGS) entry which is preliminary data.</text>
</comment>
<dbReference type="CDD" id="cd09917">
    <property type="entry name" value="F-box_SF"/>
    <property type="match status" value="1"/>
</dbReference>
<gene>
    <name evidence="1" type="ORF">FRX48_07504</name>
</gene>
<name>A0A5M8PII2_9LECA</name>
<evidence type="ECO:0008006" key="3">
    <source>
        <dbReference type="Google" id="ProtNLM"/>
    </source>
</evidence>
<dbReference type="Proteomes" id="UP000324767">
    <property type="component" value="Unassembled WGS sequence"/>
</dbReference>
<dbReference type="InterPro" id="IPR036047">
    <property type="entry name" value="F-box-like_dom_sf"/>
</dbReference>